<sequence length="303" mass="35041">MHSVPVSIVSDKDPRFTSRFWHSLQKALGTKLSFSTVFHPQIDGQSDRVIQVLEDFLRACSLDLKGNWDDYLPLVEFAYNNSFQSSIGMAPFEALYGRRCRSPVCWDDVGENKLLGPELVQLTVKKVSLIKKRLKATQSRQKSYDDNHKRDLEFEVGDHVFLKVSLMKSLMRFGRKGKLNPRFVGPFEVLERVGTLAYKVALPPSLSKIHNVFHVSTLRKYIYDPSHVVELEPIQISEDLTYEEVPIQIVDVMDKVLRHAVVKLVKVQWSNHSIREATWELEEEMREKHPQLFQDSGMSRLED</sequence>
<dbReference type="GO" id="GO:0003676">
    <property type="term" value="F:nucleic acid binding"/>
    <property type="evidence" value="ECO:0007669"/>
    <property type="project" value="InterPro"/>
</dbReference>
<dbReference type="InterPro" id="IPR056924">
    <property type="entry name" value="SH3_Tf2-1"/>
</dbReference>
<evidence type="ECO:0000313" key="3">
    <source>
        <dbReference type="Proteomes" id="UP000288805"/>
    </source>
</evidence>
<protein>
    <submittedName>
        <fullName evidence="2">Transposon Ty3-G Gag-Pol polyprotein</fullName>
    </submittedName>
</protein>
<dbReference type="EMBL" id="QGNW01002598">
    <property type="protein sequence ID" value="RVW15570.1"/>
    <property type="molecule type" value="Genomic_DNA"/>
</dbReference>
<dbReference type="PANTHER" id="PTHR46148:SF57">
    <property type="entry name" value="OS12G0499874 PROTEIN"/>
    <property type="match status" value="1"/>
</dbReference>
<accession>A0A438BY99</accession>
<dbReference type="Pfam" id="PF24626">
    <property type="entry name" value="SH3_Tf2-1"/>
    <property type="match status" value="1"/>
</dbReference>
<dbReference type="PANTHER" id="PTHR46148">
    <property type="entry name" value="CHROMO DOMAIN-CONTAINING PROTEIN"/>
    <property type="match status" value="1"/>
</dbReference>
<feature type="domain" description="Integrase catalytic" evidence="1">
    <location>
        <begin position="1"/>
        <end position="99"/>
    </location>
</feature>
<comment type="caution">
    <text evidence="2">The sequence shown here is derived from an EMBL/GenBank/DDBJ whole genome shotgun (WGS) entry which is preliminary data.</text>
</comment>
<dbReference type="InterPro" id="IPR012337">
    <property type="entry name" value="RNaseH-like_sf"/>
</dbReference>
<name>A0A438BY99_VITVI</name>
<dbReference type="Gene3D" id="3.30.420.10">
    <property type="entry name" value="Ribonuclease H-like superfamily/Ribonuclease H"/>
    <property type="match status" value="1"/>
</dbReference>
<dbReference type="InterPro" id="IPR001584">
    <property type="entry name" value="Integrase_cat-core"/>
</dbReference>
<organism evidence="2 3">
    <name type="scientific">Vitis vinifera</name>
    <name type="common">Grape</name>
    <dbReference type="NCBI Taxonomy" id="29760"/>
    <lineage>
        <taxon>Eukaryota</taxon>
        <taxon>Viridiplantae</taxon>
        <taxon>Streptophyta</taxon>
        <taxon>Embryophyta</taxon>
        <taxon>Tracheophyta</taxon>
        <taxon>Spermatophyta</taxon>
        <taxon>Magnoliopsida</taxon>
        <taxon>eudicotyledons</taxon>
        <taxon>Gunneridae</taxon>
        <taxon>Pentapetalae</taxon>
        <taxon>rosids</taxon>
        <taxon>Vitales</taxon>
        <taxon>Vitaceae</taxon>
        <taxon>Viteae</taxon>
        <taxon>Vitis</taxon>
    </lineage>
</organism>
<dbReference type="AlphaFoldDB" id="A0A438BY99"/>
<proteinExistence type="predicted"/>
<reference evidence="2 3" key="1">
    <citation type="journal article" date="2018" name="PLoS Genet.">
        <title>Population sequencing reveals clonal diversity and ancestral inbreeding in the grapevine cultivar Chardonnay.</title>
        <authorList>
            <person name="Roach M.J."/>
            <person name="Johnson D.L."/>
            <person name="Bohlmann J."/>
            <person name="van Vuuren H.J."/>
            <person name="Jones S.J."/>
            <person name="Pretorius I.S."/>
            <person name="Schmidt S.A."/>
            <person name="Borneman A.R."/>
        </authorList>
    </citation>
    <scope>NUCLEOTIDE SEQUENCE [LARGE SCALE GENOMIC DNA]</scope>
    <source>
        <strain evidence="3">cv. Chardonnay</strain>
        <tissue evidence="2">Leaf</tissue>
    </source>
</reference>
<dbReference type="PROSITE" id="PS50994">
    <property type="entry name" value="INTEGRASE"/>
    <property type="match status" value="1"/>
</dbReference>
<dbReference type="SUPFAM" id="SSF53098">
    <property type="entry name" value="Ribonuclease H-like"/>
    <property type="match status" value="1"/>
</dbReference>
<dbReference type="SUPFAM" id="SSF54160">
    <property type="entry name" value="Chromo domain-like"/>
    <property type="match status" value="1"/>
</dbReference>
<evidence type="ECO:0000259" key="1">
    <source>
        <dbReference type="PROSITE" id="PS50994"/>
    </source>
</evidence>
<gene>
    <name evidence="2" type="primary">TY3B-G_213</name>
    <name evidence="2" type="ORF">CK203_077702</name>
</gene>
<dbReference type="Proteomes" id="UP000288805">
    <property type="component" value="Unassembled WGS sequence"/>
</dbReference>
<dbReference type="InterPro" id="IPR036397">
    <property type="entry name" value="RNaseH_sf"/>
</dbReference>
<dbReference type="GO" id="GO:0015074">
    <property type="term" value="P:DNA integration"/>
    <property type="evidence" value="ECO:0007669"/>
    <property type="project" value="InterPro"/>
</dbReference>
<evidence type="ECO:0000313" key="2">
    <source>
        <dbReference type="EMBL" id="RVW15570.1"/>
    </source>
</evidence>
<dbReference type="InterPro" id="IPR016197">
    <property type="entry name" value="Chromo-like_dom_sf"/>
</dbReference>